<evidence type="ECO:0000256" key="1">
    <source>
        <dbReference type="SAM" id="MobiDB-lite"/>
    </source>
</evidence>
<feature type="transmembrane region" description="Helical" evidence="2">
    <location>
        <begin position="315"/>
        <end position="333"/>
    </location>
</feature>
<feature type="compositionally biased region" description="Basic and acidic residues" evidence="1">
    <location>
        <begin position="7"/>
        <end position="26"/>
    </location>
</feature>
<evidence type="ECO:0000313" key="3">
    <source>
        <dbReference type="EMBL" id="MBL1109501.1"/>
    </source>
</evidence>
<evidence type="ECO:0000256" key="2">
    <source>
        <dbReference type="SAM" id="Phobius"/>
    </source>
</evidence>
<dbReference type="PANTHER" id="PTHR12558:SF13">
    <property type="entry name" value="CELL DIVISION CYCLE PROTEIN 27 HOMOLOG"/>
    <property type="match status" value="1"/>
</dbReference>
<dbReference type="Proteomes" id="UP000621386">
    <property type="component" value="Unassembled WGS sequence"/>
</dbReference>
<dbReference type="InterPro" id="IPR019734">
    <property type="entry name" value="TPR_rpt"/>
</dbReference>
<dbReference type="SMART" id="SM00028">
    <property type="entry name" value="TPR"/>
    <property type="match status" value="3"/>
</dbReference>
<reference evidence="3 4" key="1">
    <citation type="submission" date="2021-01" db="EMBL/GenBank/DDBJ databases">
        <title>WGS of actinomycetes isolated from Thailand.</title>
        <authorList>
            <person name="Thawai C."/>
        </authorList>
    </citation>
    <scope>NUCLEOTIDE SEQUENCE [LARGE SCALE GENOMIC DNA]</scope>
    <source>
        <strain evidence="3 4">CH5-8</strain>
    </source>
</reference>
<gene>
    <name evidence="3" type="ORF">JK361_33815</name>
</gene>
<protein>
    <submittedName>
        <fullName evidence="3">Tetratricopeptide repeat protein</fullName>
    </submittedName>
</protein>
<feature type="transmembrane region" description="Helical" evidence="2">
    <location>
        <begin position="380"/>
        <end position="399"/>
    </location>
</feature>
<comment type="caution">
    <text evidence="3">The sequence shown here is derived from an EMBL/GenBank/DDBJ whole genome shotgun (WGS) entry which is preliminary data.</text>
</comment>
<keyword evidence="2" id="KW-1133">Transmembrane helix</keyword>
<keyword evidence="4" id="KW-1185">Reference proteome</keyword>
<sequence length="405" mass="45320">MVRRRPERGDVRQRGRDVRRPDRLSEEAAEAVSTGLHPALERADALYALGRYDEVKTLLGQRLAEDPEDVRAWVRLARCHLRVEGEADRALEATDRALALAPEDTGALIQRAYALQAAGRLVDTEEVLREVIRLDPGYWVGYAQLGHWLYRIRALRFGHANGGEVTREAMDSFLRESDELAREAVRLAPEEVFPYEVRRTIADLSGDRALAAEMDQAILRIDPNHPQALARHTRQAAAAPGVKAAEAATLYADALAAAPDSAPMRQGLDDASYRLLRGVRWIALLCVGLAGAMLDLFATDGHAQRELPVPVGQRLWTLVPFAALWAVGALLRFRRLRKGVQYNLRSLIRRRRWPRIVLGQAAWAMLCALLLTQVPWADRPVPQIVFWAGLAPTAATIWFDRRKAN</sequence>
<name>A0ABS1PAT8_9ACTN</name>
<dbReference type="Pfam" id="PF13428">
    <property type="entry name" value="TPR_14"/>
    <property type="match status" value="1"/>
</dbReference>
<dbReference type="PANTHER" id="PTHR12558">
    <property type="entry name" value="CELL DIVISION CYCLE 16,23,27"/>
    <property type="match status" value="1"/>
</dbReference>
<dbReference type="Gene3D" id="1.25.40.10">
    <property type="entry name" value="Tetratricopeptide repeat domain"/>
    <property type="match status" value="1"/>
</dbReference>
<feature type="transmembrane region" description="Helical" evidence="2">
    <location>
        <begin position="353"/>
        <end position="374"/>
    </location>
</feature>
<feature type="region of interest" description="Disordered" evidence="1">
    <location>
        <begin position="1"/>
        <end position="30"/>
    </location>
</feature>
<dbReference type="InterPro" id="IPR011990">
    <property type="entry name" value="TPR-like_helical_dom_sf"/>
</dbReference>
<feature type="transmembrane region" description="Helical" evidence="2">
    <location>
        <begin position="281"/>
        <end position="303"/>
    </location>
</feature>
<keyword evidence="2" id="KW-0472">Membrane</keyword>
<accession>A0ABS1PAT8</accession>
<dbReference type="SUPFAM" id="SSF48452">
    <property type="entry name" value="TPR-like"/>
    <property type="match status" value="1"/>
</dbReference>
<evidence type="ECO:0000313" key="4">
    <source>
        <dbReference type="Proteomes" id="UP000621386"/>
    </source>
</evidence>
<keyword evidence="2" id="KW-0812">Transmembrane</keyword>
<dbReference type="EMBL" id="JAERRH010000020">
    <property type="protein sequence ID" value="MBL1109501.1"/>
    <property type="molecule type" value="Genomic_DNA"/>
</dbReference>
<organism evidence="3 4">
    <name type="scientific">Streptomyces musisoli</name>
    <dbReference type="NCBI Taxonomy" id="2802280"/>
    <lineage>
        <taxon>Bacteria</taxon>
        <taxon>Bacillati</taxon>
        <taxon>Actinomycetota</taxon>
        <taxon>Actinomycetes</taxon>
        <taxon>Kitasatosporales</taxon>
        <taxon>Streptomycetaceae</taxon>
        <taxon>Streptomyces</taxon>
    </lineage>
</organism>
<proteinExistence type="predicted"/>